<sequence length="255" mass="27819">MASEVSGGEGTDSKEEAANLNFLAVSVARMCKVKHAGMVYLRNLTTVPVSFCFTQSDQPAFDIMPLSGIVDPFDVHFVSVALLNSSAVPQDQSALERLEVNLKAAQVPLDSLLAREVASSKGRECIITKACEKVQVSRILPCMQKKRRRKARNDLQPSSPPEIMDTSLSVRLKQAYRSPSPGGDGSERPTSDAEFMKHQDEMLAELENVVNANFSFPAKTHRKHGPSRPHGNDGQCKAAEDGRQELVAKPVDEDG</sequence>
<protein>
    <submittedName>
        <fullName evidence="3">Uncharacterized protein</fullName>
    </submittedName>
</protein>
<reference evidence="3" key="1">
    <citation type="submission" date="2019-12" db="UniProtKB">
        <authorList>
            <consortium name="WormBaseParasite"/>
        </authorList>
    </citation>
    <scope>IDENTIFICATION</scope>
</reference>
<accession>A0A5S6QQ03</accession>
<evidence type="ECO:0000313" key="3">
    <source>
        <dbReference type="WBParaSite" id="TMUE_2000009239.1"/>
    </source>
</evidence>
<feature type="region of interest" description="Disordered" evidence="1">
    <location>
        <begin position="214"/>
        <end position="255"/>
    </location>
</feature>
<name>A0A5S6QQ03_TRIMR</name>
<feature type="compositionally biased region" description="Basic and acidic residues" evidence="1">
    <location>
        <begin position="238"/>
        <end position="255"/>
    </location>
</feature>
<evidence type="ECO:0000256" key="1">
    <source>
        <dbReference type="SAM" id="MobiDB-lite"/>
    </source>
</evidence>
<dbReference type="Proteomes" id="UP000046395">
    <property type="component" value="Unassembled WGS sequence"/>
</dbReference>
<feature type="region of interest" description="Disordered" evidence="1">
    <location>
        <begin position="145"/>
        <end position="168"/>
    </location>
</feature>
<dbReference type="AlphaFoldDB" id="A0A5S6QQ03"/>
<dbReference type="STRING" id="70415.A0A5S6QQ03"/>
<dbReference type="WBParaSite" id="TMUE_2000009239.1">
    <property type="protein sequence ID" value="TMUE_2000009239.1"/>
    <property type="gene ID" value="WBGene00293691"/>
</dbReference>
<evidence type="ECO:0000313" key="2">
    <source>
        <dbReference type="Proteomes" id="UP000046395"/>
    </source>
</evidence>
<keyword evidence="2" id="KW-1185">Reference proteome</keyword>
<organism evidence="2 3">
    <name type="scientific">Trichuris muris</name>
    <name type="common">Mouse whipworm</name>
    <dbReference type="NCBI Taxonomy" id="70415"/>
    <lineage>
        <taxon>Eukaryota</taxon>
        <taxon>Metazoa</taxon>
        <taxon>Ecdysozoa</taxon>
        <taxon>Nematoda</taxon>
        <taxon>Enoplea</taxon>
        <taxon>Dorylaimia</taxon>
        <taxon>Trichinellida</taxon>
        <taxon>Trichuridae</taxon>
        <taxon>Trichuris</taxon>
    </lineage>
</organism>
<proteinExistence type="predicted"/>